<evidence type="ECO:0000256" key="4">
    <source>
        <dbReference type="ARBA" id="ARBA00022723"/>
    </source>
</evidence>
<reference evidence="8" key="1">
    <citation type="submission" date="2021-07" db="EMBL/GenBank/DDBJ databases">
        <title>Shewanella sp. YLB-07 whole genome sequence.</title>
        <authorList>
            <person name="Yu L."/>
        </authorList>
    </citation>
    <scope>NUCLEOTIDE SEQUENCE</scope>
    <source>
        <strain evidence="8">YLB-08</strain>
    </source>
</reference>
<name>A0ABX6V7I3_9GAMM</name>
<evidence type="ECO:0000256" key="5">
    <source>
        <dbReference type="ARBA" id="ARBA00023004"/>
    </source>
</evidence>
<dbReference type="EMBL" id="CP045503">
    <property type="protein sequence ID" value="QPG57517.1"/>
    <property type="molecule type" value="Genomic_DNA"/>
</dbReference>
<protein>
    <submittedName>
        <fullName evidence="8">NADH-quinone oxidoreductase subunit B family protein</fullName>
    </submittedName>
</protein>
<keyword evidence="9" id="KW-1185">Reference proteome</keyword>
<evidence type="ECO:0000256" key="1">
    <source>
        <dbReference type="ARBA" id="ARBA00001966"/>
    </source>
</evidence>
<accession>A0ABX6V7I3</accession>
<organism evidence="8 9">
    <name type="scientific">Shewanella eurypsychrophilus</name>
    <dbReference type="NCBI Taxonomy" id="2593656"/>
    <lineage>
        <taxon>Bacteria</taxon>
        <taxon>Pseudomonadati</taxon>
        <taxon>Pseudomonadota</taxon>
        <taxon>Gammaproteobacteria</taxon>
        <taxon>Alteromonadales</taxon>
        <taxon>Shewanellaceae</taxon>
        <taxon>Shewanella</taxon>
    </lineage>
</organism>
<keyword evidence="5" id="KW-0408">Iron</keyword>
<proteinExistence type="inferred from homology"/>
<dbReference type="InterPro" id="IPR052375">
    <property type="entry name" value="Complex_I_20kDa-like"/>
</dbReference>
<gene>
    <name evidence="8" type="ORF">FM038_008725</name>
</gene>
<evidence type="ECO:0000313" key="8">
    <source>
        <dbReference type="EMBL" id="QPG57517.1"/>
    </source>
</evidence>
<evidence type="ECO:0000256" key="6">
    <source>
        <dbReference type="ARBA" id="ARBA00023014"/>
    </source>
</evidence>
<dbReference type="Pfam" id="PF01058">
    <property type="entry name" value="Oxidored_q6"/>
    <property type="match status" value="1"/>
</dbReference>
<comment type="cofactor">
    <cofactor evidence="1">
        <name>[4Fe-4S] cluster</name>
        <dbReference type="ChEBI" id="CHEBI:49883"/>
    </cofactor>
</comment>
<keyword evidence="4" id="KW-0479">Metal-binding</keyword>
<dbReference type="PROSITE" id="PS01150">
    <property type="entry name" value="COMPLEX1_20K"/>
    <property type="match status" value="1"/>
</dbReference>
<evidence type="ECO:0000256" key="3">
    <source>
        <dbReference type="ARBA" id="ARBA00022485"/>
    </source>
</evidence>
<dbReference type="SUPFAM" id="SSF56770">
    <property type="entry name" value="HydA/Nqo6-like"/>
    <property type="match status" value="1"/>
</dbReference>
<sequence>MRGIKPLIGNDHTQAIPLVVDEHIAKLKGTLLQDIKRSAYVYRVDCGGCNACEIEIFAAITPVFDAERFGIKVVASPRHADILLYTGAVTRSMRMPALRAFDAAPDPKIVISYGACGNDGGIFHDLYCVWGGTDKILPVDVYIPGCPPTPAATIYGFAVALGLLDQKLKAKHHIEGEKEVATLKHTGIPLELRILIEREARRFAGYRHGQMIADEFMAILVDAKPDNVDAKIKAYLDKRGDPRLNEIITNLNAAVLERLDQDQPDKLAVNQECAELEG</sequence>
<dbReference type="NCBIfam" id="NF005012">
    <property type="entry name" value="PRK06411.1"/>
    <property type="match status" value="1"/>
</dbReference>
<dbReference type="RefSeq" id="WP_142872878.1">
    <property type="nucleotide sequence ID" value="NZ_CP045503.2"/>
</dbReference>
<keyword evidence="6" id="KW-0411">Iron-sulfur</keyword>
<feature type="domain" description="NADH:ubiquinone oxidoreductase-like 20kDa subunit" evidence="7">
    <location>
        <begin position="49"/>
        <end position="157"/>
    </location>
</feature>
<dbReference type="Proteomes" id="UP000316416">
    <property type="component" value="Chromosome"/>
</dbReference>
<dbReference type="PANTHER" id="PTHR42989:SF1">
    <property type="entry name" value="FORMATE HYDROGENLYASE SUBUNIT 7-RELATED"/>
    <property type="match status" value="1"/>
</dbReference>
<dbReference type="InterPro" id="IPR006138">
    <property type="entry name" value="NADH_UQ_OxRdtase_20Kd_su"/>
</dbReference>
<evidence type="ECO:0000256" key="2">
    <source>
        <dbReference type="ARBA" id="ARBA00009173"/>
    </source>
</evidence>
<evidence type="ECO:0000313" key="9">
    <source>
        <dbReference type="Proteomes" id="UP000316416"/>
    </source>
</evidence>
<keyword evidence="3" id="KW-0004">4Fe-4S</keyword>
<evidence type="ECO:0000259" key="7">
    <source>
        <dbReference type="Pfam" id="PF01058"/>
    </source>
</evidence>
<dbReference type="InterPro" id="IPR006137">
    <property type="entry name" value="NADH_UbQ_OxRdtase-like_20kDa"/>
</dbReference>
<comment type="similarity">
    <text evidence="2">Belongs to the complex I 20 kDa subunit family.</text>
</comment>
<dbReference type="PANTHER" id="PTHR42989">
    <property type="entry name" value="HYDROGENASE-4 COMPONENT I"/>
    <property type="match status" value="1"/>
</dbReference>
<dbReference type="Gene3D" id="3.40.50.12280">
    <property type="match status" value="1"/>
</dbReference>